<dbReference type="EMBL" id="BOOA01000003">
    <property type="protein sequence ID" value="GIH22287.1"/>
    <property type="molecule type" value="Genomic_DNA"/>
</dbReference>
<feature type="signal peptide" evidence="1">
    <location>
        <begin position="1"/>
        <end position="27"/>
    </location>
</feature>
<organism evidence="2 3">
    <name type="scientific">Acrocarpospora phusangensis</name>
    <dbReference type="NCBI Taxonomy" id="1070424"/>
    <lineage>
        <taxon>Bacteria</taxon>
        <taxon>Bacillati</taxon>
        <taxon>Actinomycetota</taxon>
        <taxon>Actinomycetes</taxon>
        <taxon>Streptosporangiales</taxon>
        <taxon>Streptosporangiaceae</taxon>
        <taxon>Acrocarpospora</taxon>
    </lineage>
</organism>
<dbReference type="Proteomes" id="UP000640052">
    <property type="component" value="Unassembled WGS sequence"/>
</dbReference>
<keyword evidence="1" id="KW-0732">Signal</keyword>
<reference evidence="2" key="1">
    <citation type="submission" date="2021-01" db="EMBL/GenBank/DDBJ databases">
        <title>Whole genome shotgun sequence of Acrocarpospora phusangensis NBRC 108782.</title>
        <authorList>
            <person name="Komaki H."/>
            <person name="Tamura T."/>
        </authorList>
    </citation>
    <scope>NUCLEOTIDE SEQUENCE</scope>
    <source>
        <strain evidence="2">NBRC 108782</strain>
    </source>
</reference>
<sequence>MRKVMRILSALTLGLALLFVFPTPASADSVTWGWGDNHRLCRTDPSCVRVGNVVRLWQAIAVNALALPYEFIDGDYGPATEQATSRMFNGRTTVEPSMWQHIEAGIRYHSGDCPGSTEYYKWTVRTEYGYDNTLDLRMACTGVWSFFNPRTWAWTGTGH</sequence>
<name>A0A919Q9G4_9ACTN</name>
<keyword evidence="3" id="KW-1185">Reference proteome</keyword>
<accession>A0A919Q9G4</accession>
<protein>
    <recommendedName>
        <fullName evidence="4">Peptidoglycan binding-like domain-containing protein</fullName>
    </recommendedName>
</protein>
<comment type="caution">
    <text evidence="2">The sequence shown here is derived from an EMBL/GenBank/DDBJ whole genome shotgun (WGS) entry which is preliminary data.</text>
</comment>
<evidence type="ECO:0000256" key="1">
    <source>
        <dbReference type="SAM" id="SignalP"/>
    </source>
</evidence>
<evidence type="ECO:0000313" key="3">
    <source>
        <dbReference type="Proteomes" id="UP000640052"/>
    </source>
</evidence>
<feature type="chain" id="PRO_5038069215" description="Peptidoglycan binding-like domain-containing protein" evidence="1">
    <location>
        <begin position="28"/>
        <end position="159"/>
    </location>
</feature>
<dbReference type="RefSeq" id="WP_204039136.1">
    <property type="nucleotide sequence ID" value="NZ_BOOA01000003.1"/>
</dbReference>
<evidence type="ECO:0008006" key="4">
    <source>
        <dbReference type="Google" id="ProtNLM"/>
    </source>
</evidence>
<proteinExistence type="predicted"/>
<dbReference type="AlphaFoldDB" id="A0A919Q9G4"/>
<evidence type="ECO:0000313" key="2">
    <source>
        <dbReference type="EMBL" id="GIH22287.1"/>
    </source>
</evidence>
<gene>
    <name evidence="2" type="ORF">Aph01nite_05970</name>
</gene>